<dbReference type="InterPro" id="IPR050074">
    <property type="entry name" value="DHO_dehydrogenase"/>
</dbReference>
<feature type="binding site" evidence="11">
    <location>
        <position position="202"/>
    </location>
    <ligand>
        <name>substrate</name>
    </ligand>
</feature>
<dbReference type="EC" id="1.3.5.2" evidence="11"/>
<keyword evidence="5 11" id="KW-0285">Flavoprotein</keyword>
<dbReference type="PANTHER" id="PTHR48109:SF4">
    <property type="entry name" value="DIHYDROOROTATE DEHYDROGENASE (QUINONE), MITOCHONDRIAL"/>
    <property type="match status" value="1"/>
</dbReference>
<dbReference type="GO" id="GO:0044205">
    <property type="term" value="P:'de novo' UMP biosynthetic process"/>
    <property type="evidence" value="ECO:0007669"/>
    <property type="project" value="UniProtKB-UniRule"/>
</dbReference>
<feature type="binding site" evidence="11">
    <location>
        <begin position="134"/>
        <end position="138"/>
    </location>
    <ligand>
        <name>substrate</name>
    </ligand>
</feature>
<evidence type="ECO:0000256" key="10">
    <source>
        <dbReference type="ARBA" id="ARBA00048639"/>
    </source>
</evidence>
<dbReference type="GO" id="GO:0006207">
    <property type="term" value="P:'de novo' pyrimidine nucleobase biosynthetic process"/>
    <property type="evidence" value="ECO:0007669"/>
    <property type="project" value="UniProtKB-UniRule"/>
</dbReference>
<dbReference type="GO" id="GO:0106430">
    <property type="term" value="F:dihydroorotate dehydrogenase (quinone) activity"/>
    <property type="evidence" value="ECO:0007669"/>
    <property type="project" value="UniProtKB-EC"/>
</dbReference>
<keyword evidence="6 11" id="KW-0288">FMN</keyword>
<feature type="binding site" evidence="11">
    <location>
        <position position="313"/>
    </location>
    <ligand>
        <name>FMN</name>
        <dbReference type="ChEBI" id="CHEBI:58210"/>
    </ligand>
</feature>
<feature type="binding site" evidence="11">
    <location>
        <position position="109"/>
    </location>
    <ligand>
        <name>FMN</name>
        <dbReference type="ChEBI" id="CHEBI:58210"/>
    </ligand>
</feature>
<keyword evidence="8 11" id="KW-0560">Oxidoreductase</keyword>
<dbReference type="PIRSF" id="PIRSF000164">
    <property type="entry name" value="DHO_oxidase"/>
    <property type="match status" value="1"/>
</dbReference>
<accession>A0A927R8N6</accession>
<dbReference type="InterPro" id="IPR012135">
    <property type="entry name" value="Dihydroorotate_DH_1_2"/>
</dbReference>
<feature type="binding site" evidence="11">
    <location>
        <position position="164"/>
    </location>
    <ligand>
        <name>FMN</name>
        <dbReference type="ChEBI" id="CHEBI:58210"/>
    </ligand>
</feature>
<keyword evidence="7 11" id="KW-0665">Pyrimidine biosynthesis</keyword>
<dbReference type="Gene3D" id="3.20.20.70">
    <property type="entry name" value="Aldolase class I"/>
    <property type="match status" value="1"/>
</dbReference>
<comment type="subcellular location">
    <subcellularLocation>
        <location evidence="11">Cell membrane</location>
        <topology evidence="11">Peripheral membrane protein</topology>
    </subcellularLocation>
    <subcellularLocation>
        <location evidence="2">Membrane</location>
    </subcellularLocation>
</comment>
<dbReference type="CDD" id="cd04738">
    <property type="entry name" value="DHOD_2_like"/>
    <property type="match status" value="1"/>
</dbReference>
<feature type="binding site" evidence="11">
    <location>
        <begin position="85"/>
        <end position="89"/>
    </location>
    <ligand>
        <name>FMN</name>
        <dbReference type="ChEBI" id="CHEBI:58210"/>
    </ligand>
</feature>
<feature type="binding site" evidence="11">
    <location>
        <position position="284"/>
    </location>
    <ligand>
        <name>FMN</name>
        <dbReference type="ChEBI" id="CHEBI:58210"/>
    </ligand>
</feature>
<dbReference type="Pfam" id="PF01180">
    <property type="entry name" value="DHO_dh"/>
    <property type="match status" value="1"/>
</dbReference>
<evidence type="ECO:0000256" key="9">
    <source>
        <dbReference type="ARBA" id="ARBA00023136"/>
    </source>
</evidence>
<keyword evidence="11" id="KW-1003">Cell membrane</keyword>
<dbReference type="InterPro" id="IPR005719">
    <property type="entry name" value="Dihydroorotate_DH_2"/>
</dbReference>
<feature type="binding site" evidence="11">
    <location>
        <position position="259"/>
    </location>
    <ligand>
        <name>FMN</name>
        <dbReference type="ChEBI" id="CHEBI:58210"/>
    </ligand>
</feature>
<dbReference type="InterPro" id="IPR005720">
    <property type="entry name" value="Dihydroorotate_DH_cat"/>
</dbReference>
<evidence type="ECO:0000256" key="7">
    <source>
        <dbReference type="ARBA" id="ARBA00022975"/>
    </source>
</evidence>
<organism evidence="13 14">
    <name type="scientific">Plantactinospora soyae</name>
    <dbReference type="NCBI Taxonomy" id="1544732"/>
    <lineage>
        <taxon>Bacteria</taxon>
        <taxon>Bacillati</taxon>
        <taxon>Actinomycetota</taxon>
        <taxon>Actinomycetes</taxon>
        <taxon>Micromonosporales</taxon>
        <taxon>Micromonosporaceae</taxon>
        <taxon>Plantactinospora</taxon>
    </lineage>
</organism>
<keyword evidence="9 11" id="KW-0472">Membrane</keyword>
<gene>
    <name evidence="11" type="primary">pyrD</name>
    <name evidence="13" type="ORF">H4W31_004609</name>
</gene>
<comment type="pathway">
    <text evidence="3 11">Pyrimidine metabolism; UMP biosynthesis via de novo pathway; orotate from (S)-dihydroorotate (quinone route): step 1/1.</text>
</comment>
<protein>
    <recommendedName>
        <fullName evidence="11">Dihydroorotate dehydrogenase (quinone)</fullName>
        <ecNumber evidence="11">1.3.5.2</ecNumber>
    </recommendedName>
    <alternativeName>
        <fullName evidence="11">DHOdehase</fullName>
        <shortName evidence="11">DHOD</shortName>
        <shortName evidence="11">DHODase</shortName>
    </alternativeName>
    <alternativeName>
        <fullName evidence="11">Dihydroorotate oxidase</fullName>
    </alternativeName>
</protein>
<comment type="similarity">
    <text evidence="4 11">Belongs to the dihydroorotate dehydrogenase family. Type 2 subfamily.</text>
</comment>
<evidence type="ECO:0000256" key="6">
    <source>
        <dbReference type="ARBA" id="ARBA00022643"/>
    </source>
</evidence>
<dbReference type="PROSITE" id="PS00911">
    <property type="entry name" value="DHODEHASE_1"/>
    <property type="match status" value="1"/>
</dbReference>
<dbReference type="GO" id="GO:0005886">
    <property type="term" value="C:plasma membrane"/>
    <property type="evidence" value="ECO:0007669"/>
    <property type="project" value="UniProtKB-SubCell"/>
</dbReference>
<dbReference type="PROSITE" id="PS00912">
    <property type="entry name" value="DHODEHASE_2"/>
    <property type="match status" value="1"/>
</dbReference>
<feature type="active site" description="Nucleophile" evidence="11">
    <location>
        <position position="200"/>
    </location>
</feature>
<feature type="binding site" evidence="11">
    <location>
        <position position="197"/>
    </location>
    <ligand>
        <name>substrate</name>
    </ligand>
</feature>
<dbReference type="NCBIfam" id="NF003652">
    <property type="entry name" value="PRK05286.2-5"/>
    <property type="match status" value="1"/>
</dbReference>
<dbReference type="EMBL" id="JADBEB010000001">
    <property type="protein sequence ID" value="MBE1488971.1"/>
    <property type="molecule type" value="Genomic_DNA"/>
</dbReference>
<feature type="domain" description="Dihydroorotate dehydrogenase catalytic" evidence="12">
    <location>
        <begin position="71"/>
        <end position="349"/>
    </location>
</feature>
<evidence type="ECO:0000256" key="1">
    <source>
        <dbReference type="ARBA" id="ARBA00003125"/>
    </source>
</evidence>
<evidence type="ECO:0000259" key="12">
    <source>
        <dbReference type="Pfam" id="PF01180"/>
    </source>
</evidence>
<name>A0A927R8N6_9ACTN</name>
<evidence type="ECO:0000313" key="14">
    <source>
        <dbReference type="Proteomes" id="UP000649753"/>
    </source>
</evidence>
<dbReference type="PANTHER" id="PTHR48109">
    <property type="entry name" value="DIHYDROOROTATE DEHYDROGENASE (QUINONE), MITOCHONDRIAL-RELATED"/>
    <property type="match status" value="1"/>
</dbReference>
<dbReference type="InterPro" id="IPR001295">
    <property type="entry name" value="Dihydroorotate_DH_CS"/>
</dbReference>
<proteinExistence type="inferred from homology"/>
<comment type="caution">
    <text evidence="13">The sequence shown here is derived from an EMBL/GenBank/DDBJ whole genome shotgun (WGS) entry which is preliminary data.</text>
</comment>
<comment type="cofactor">
    <cofactor evidence="11">
        <name>FMN</name>
        <dbReference type="ChEBI" id="CHEBI:58210"/>
    </cofactor>
    <text evidence="11">Binds 1 FMN per subunit.</text>
</comment>
<evidence type="ECO:0000256" key="11">
    <source>
        <dbReference type="HAMAP-Rule" id="MF_00225"/>
    </source>
</evidence>
<evidence type="ECO:0000313" key="13">
    <source>
        <dbReference type="EMBL" id="MBE1488971.1"/>
    </source>
</evidence>
<dbReference type="Proteomes" id="UP000649753">
    <property type="component" value="Unassembled WGS sequence"/>
</dbReference>
<comment type="catalytic activity">
    <reaction evidence="10 11">
        <text>(S)-dihydroorotate + a quinone = orotate + a quinol</text>
        <dbReference type="Rhea" id="RHEA:30187"/>
        <dbReference type="ChEBI" id="CHEBI:24646"/>
        <dbReference type="ChEBI" id="CHEBI:30839"/>
        <dbReference type="ChEBI" id="CHEBI:30864"/>
        <dbReference type="ChEBI" id="CHEBI:132124"/>
        <dbReference type="EC" id="1.3.5.2"/>
    </reaction>
</comment>
<feature type="binding site" evidence="11">
    <location>
        <position position="197"/>
    </location>
    <ligand>
        <name>FMN</name>
        <dbReference type="ChEBI" id="CHEBI:58210"/>
    </ligand>
</feature>
<evidence type="ECO:0000256" key="8">
    <source>
        <dbReference type="ARBA" id="ARBA00023002"/>
    </source>
</evidence>
<reference evidence="13" key="1">
    <citation type="submission" date="2020-10" db="EMBL/GenBank/DDBJ databases">
        <title>Sequencing the genomes of 1000 actinobacteria strains.</title>
        <authorList>
            <person name="Klenk H.-P."/>
        </authorList>
    </citation>
    <scope>NUCLEOTIDE SEQUENCE</scope>
    <source>
        <strain evidence="13">DSM 46832</strain>
    </source>
</reference>
<comment type="subunit">
    <text evidence="11">Monomer.</text>
</comment>
<feature type="binding site" evidence="11">
    <location>
        <position position="231"/>
    </location>
    <ligand>
        <name>FMN</name>
        <dbReference type="ChEBI" id="CHEBI:58210"/>
    </ligand>
</feature>
<sequence length="354" mass="36539">MTTGTTTGPGSARPTGGPVFDRIVRPALFRLGGGDAETAHEWTLRRLAALSRRPAALAVLRARYAVPAPRTVFGVDFPNPVGLAAGMDKDGAALPAWPALGFGFVEVGTVTAHAQPGNPRPRLFRLPGSAAVINRMGFNNAGAAALAARLAALNRPLGVPLGISLGKSKVTELDDAVQDYLTSYRVLNPYGDYFAVNVSSPNTPGLRALQDREHLDGLLAALVGEKPILVKIAPDLTEAAIAEVLEVCLSRGAAGIIATNTTLGRDGLAPADQPRAGEAGGLSGRPLTERTRRVVSFVHTETGGALPVIGVGGILDPTDATALLDAGASLVQLYTGFVYGGPGLVRAVARATRQ</sequence>
<dbReference type="RefSeq" id="WP_192768522.1">
    <property type="nucleotide sequence ID" value="NZ_JADBEB010000001.1"/>
</dbReference>
<dbReference type="SUPFAM" id="SSF51395">
    <property type="entry name" value="FMN-linked oxidoreductases"/>
    <property type="match status" value="1"/>
</dbReference>
<evidence type="ECO:0000256" key="4">
    <source>
        <dbReference type="ARBA" id="ARBA00005359"/>
    </source>
</evidence>
<evidence type="ECO:0000256" key="5">
    <source>
        <dbReference type="ARBA" id="ARBA00022630"/>
    </source>
</evidence>
<feature type="binding site" evidence="11">
    <location>
        <position position="89"/>
    </location>
    <ligand>
        <name>substrate</name>
    </ligand>
</feature>
<dbReference type="NCBIfam" id="TIGR01036">
    <property type="entry name" value="pyrD_sub2"/>
    <property type="match status" value="1"/>
</dbReference>
<keyword evidence="14" id="KW-1185">Reference proteome</keyword>
<dbReference type="HAMAP" id="MF_00225">
    <property type="entry name" value="DHO_dh_type2"/>
    <property type="match status" value="1"/>
</dbReference>
<dbReference type="GO" id="GO:0005737">
    <property type="term" value="C:cytoplasm"/>
    <property type="evidence" value="ECO:0007669"/>
    <property type="project" value="InterPro"/>
</dbReference>
<feature type="binding site" evidence="11">
    <location>
        <begin position="260"/>
        <end position="261"/>
    </location>
    <ligand>
        <name>substrate</name>
    </ligand>
</feature>
<dbReference type="AlphaFoldDB" id="A0A927R8N6"/>
<comment type="function">
    <text evidence="1 11">Catalyzes the conversion of dihydroorotate to orotate with quinone as electron acceptor.</text>
</comment>
<evidence type="ECO:0000256" key="2">
    <source>
        <dbReference type="ARBA" id="ARBA00004370"/>
    </source>
</evidence>
<feature type="binding site" evidence="11">
    <location>
        <begin position="334"/>
        <end position="335"/>
    </location>
    <ligand>
        <name>FMN</name>
        <dbReference type="ChEBI" id="CHEBI:58210"/>
    </ligand>
</feature>
<dbReference type="InterPro" id="IPR013785">
    <property type="entry name" value="Aldolase_TIM"/>
</dbReference>
<evidence type="ECO:0000256" key="3">
    <source>
        <dbReference type="ARBA" id="ARBA00005161"/>
    </source>
</evidence>